<proteinExistence type="predicted"/>
<comment type="caution">
    <text evidence="2">The sequence shown here is derived from an EMBL/GenBank/DDBJ whole genome shotgun (WGS) entry which is preliminary data.</text>
</comment>
<keyword evidence="1" id="KW-0732">Signal</keyword>
<accession>A0AAD5LEU5</accession>
<sequence length="251" mass="28042">MAPRSFSARVLTLLPLAAIGGWSANAAIVRSQRDVRSLEFVVGSMDDTIADTLETGDLVFFTRRLTALQPLAALHTWLLRQRFNPRFDHVGFIYVDRMGRRFVVEETLDQVQCRPYSARILTSESSEIVVLPLKTLQQRDKEFQDTALRFVTENVNRPSRISIRQTLAALLDPSSYHPANPETTPPLFPSAALVAEAYEALGLVDAKQLTRDARISKATLLPRHFVAKASGVQLRPDAHAQFGSTLPIRLH</sequence>
<dbReference type="EMBL" id="JAKCXM010000314">
    <property type="protein sequence ID" value="KAJ0396018.1"/>
    <property type="molecule type" value="Genomic_DNA"/>
</dbReference>
<reference evidence="2" key="1">
    <citation type="submission" date="2021-12" db="EMBL/GenBank/DDBJ databases">
        <title>Prjna785345.</title>
        <authorList>
            <person name="Rujirawat T."/>
            <person name="Krajaejun T."/>
        </authorList>
    </citation>
    <scope>NUCLEOTIDE SEQUENCE</scope>
    <source>
        <strain evidence="2">Pi057C3</strain>
    </source>
</reference>
<organism evidence="2 3">
    <name type="scientific">Pythium insidiosum</name>
    <name type="common">Pythiosis disease agent</name>
    <dbReference type="NCBI Taxonomy" id="114742"/>
    <lineage>
        <taxon>Eukaryota</taxon>
        <taxon>Sar</taxon>
        <taxon>Stramenopiles</taxon>
        <taxon>Oomycota</taxon>
        <taxon>Peronosporomycetes</taxon>
        <taxon>Pythiales</taxon>
        <taxon>Pythiaceae</taxon>
        <taxon>Pythium</taxon>
    </lineage>
</organism>
<name>A0AAD5LEU5_PYTIN</name>
<evidence type="ECO:0000313" key="2">
    <source>
        <dbReference type="EMBL" id="KAJ0396018.1"/>
    </source>
</evidence>
<dbReference type="Proteomes" id="UP001209570">
    <property type="component" value="Unassembled WGS sequence"/>
</dbReference>
<protein>
    <submittedName>
        <fullName evidence="2">Uncharacterized protein</fullName>
    </submittedName>
</protein>
<dbReference type="Gene3D" id="3.90.1720.10">
    <property type="entry name" value="endopeptidase domain like (from Nostoc punctiforme)"/>
    <property type="match status" value="1"/>
</dbReference>
<feature type="signal peptide" evidence="1">
    <location>
        <begin position="1"/>
        <end position="26"/>
    </location>
</feature>
<feature type="chain" id="PRO_5042047764" evidence="1">
    <location>
        <begin position="27"/>
        <end position="251"/>
    </location>
</feature>
<evidence type="ECO:0000313" key="3">
    <source>
        <dbReference type="Proteomes" id="UP001209570"/>
    </source>
</evidence>
<dbReference type="AlphaFoldDB" id="A0AAD5LEU5"/>
<gene>
    <name evidence="2" type="ORF">P43SY_009748</name>
</gene>
<evidence type="ECO:0000256" key="1">
    <source>
        <dbReference type="SAM" id="SignalP"/>
    </source>
</evidence>
<keyword evidence="3" id="KW-1185">Reference proteome</keyword>